<dbReference type="InterPro" id="IPR025166">
    <property type="entry name" value="Integrase_DNA_bind_dom"/>
</dbReference>
<protein>
    <recommendedName>
        <fullName evidence="1">Integrase DNA-binding domain-containing protein</fullName>
    </recommendedName>
</protein>
<evidence type="ECO:0000313" key="3">
    <source>
        <dbReference type="Proteomes" id="UP000530268"/>
    </source>
</evidence>
<dbReference type="AlphaFoldDB" id="A0A7W6EAV6"/>
<accession>A0A7W6EAV6</accession>
<dbReference type="InterPro" id="IPR038488">
    <property type="entry name" value="Integrase_DNA-bd_sf"/>
</dbReference>
<dbReference type="Gene3D" id="3.30.160.390">
    <property type="entry name" value="Integrase, DNA-binding domain"/>
    <property type="match status" value="1"/>
</dbReference>
<dbReference type="EMBL" id="JACIEI010000006">
    <property type="protein sequence ID" value="MBB3994424.1"/>
    <property type="molecule type" value="Genomic_DNA"/>
</dbReference>
<evidence type="ECO:0000259" key="1">
    <source>
        <dbReference type="Pfam" id="PF13356"/>
    </source>
</evidence>
<name>A0A7W6EAV6_9RHOB</name>
<evidence type="ECO:0000313" key="2">
    <source>
        <dbReference type="EMBL" id="MBB3994424.1"/>
    </source>
</evidence>
<keyword evidence="3" id="KW-1185">Reference proteome</keyword>
<feature type="domain" description="Integrase DNA-binding" evidence="1">
    <location>
        <begin position="7"/>
        <end position="49"/>
    </location>
</feature>
<dbReference type="Proteomes" id="UP000530268">
    <property type="component" value="Unassembled WGS sequence"/>
</dbReference>
<gene>
    <name evidence="2" type="ORF">GGR95_002070</name>
</gene>
<dbReference type="Pfam" id="PF13356">
    <property type="entry name" value="Arm-DNA-bind_3"/>
    <property type="match status" value="1"/>
</dbReference>
<feature type="non-terminal residue" evidence="2">
    <location>
        <position position="67"/>
    </location>
</feature>
<organism evidence="2 3">
    <name type="scientific">Sulfitobacter undariae</name>
    <dbReference type="NCBI Taxonomy" id="1563671"/>
    <lineage>
        <taxon>Bacteria</taxon>
        <taxon>Pseudomonadati</taxon>
        <taxon>Pseudomonadota</taxon>
        <taxon>Alphaproteobacteria</taxon>
        <taxon>Rhodobacterales</taxon>
        <taxon>Roseobacteraceae</taxon>
        <taxon>Sulfitobacter</taxon>
    </lineage>
</organism>
<proteinExistence type="predicted"/>
<comment type="caution">
    <text evidence="2">The sequence shown here is derived from an EMBL/GenBank/DDBJ whole genome shotgun (WGS) entry which is preliminary data.</text>
</comment>
<dbReference type="RefSeq" id="WP_221384833.1">
    <property type="nucleotide sequence ID" value="NZ_JACIEI010000006.1"/>
</dbReference>
<sequence length="67" mass="7056">MALSGKLTKKLVENLGAGRHGDGNGLYLVVDPSGARRWIVRVVVKGQKNKKGAPLRTDFGLGGADIV</sequence>
<reference evidence="2 3" key="1">
    <citation type="submission" date="2020-08" db="EMBL/GenBank/DDBJ databases">
        <title>Genomic Encyclopedia of Type Strains, Phase IV (KMG-IV): sequencing the most valuable type-strain genomes for metagenomic binning, comparative biology and taxonomic classification.</title>
        <authorList>
            <person name="Goeker M."/>
        </authorList>
    </citation>
    <scope>NUCLEOTIDE SEQUENCE [LARGE SCALE GENOMIC DNA]</scope>
    <source>
        <strain evidence="2 3">DSM 102234</strain>
    </source>
</reference>